<evidence type="ECO:0000256" key="6">
    <source>
        <dbReference type="ARBA" id="ARBA00022840"/>
    </source>
</evidence>
<evidence type="ECO:0000259" key="8">
    <source>
        <dbReference type="PROSITE" id="PS50975"/>
    </source>
</evidence>
<dbReference type="Gene3D" id="3.40.50.20">
    <property type="match status" value="1"/>
</dbReference>
<keyword evidence="5" id="KW-0658">Purine biosynthesis</keyword>
<dbReference type="GO" id="GO:0006164">
    <property type="term" value="P:purine nucleotide biosynthetic process"/>
    <property type="evidence" value="ECO:0007669"/>
    <property type="project" value="UniProtKB-KW"/>
</dbReference>
<evidence type="ECO:0000256" key="4">
    <source>
        <dbReference type="ARBA" id="ARBA00022741"/>
    </source>
</evidence>
<dbReference type="InterPro" id="IPR013815">
    <property type="entry name" value="ATP_grasp_subdomain_1"/>
</dbReference>
<evidence type="ECO:0000256" key="7">
    <source>
        <dbReference type="PROSITE-ProRule" id="PRU00409"/>
    </source>
</evidence>
<reference evidence="9" key="1">
    <citation type="submission" date="2021-03" db="EMBL/GenBank/DDBJ databases">
        <authorList>
            <person name="Tagirdzhanova G."/>
        </authorList>
    </citation>
    <scope>NUCLEOTIDE SEQUENCE</scope>
</reference>
<dbReference type="PROSITE" id="PS50975">
    <property type="entry name" value="ATP_GRASP"/>
    <property type="match status" value="1"/>
</dbReference>
<dbReference type="GO" id="GO:0009113">
    <property type="term" value="P:purine nucleobase biosynthetic process"/>
    <property type="evidence" value="ECO:0007669"/>
    <property type="project" value="InterPro"/>
</dbReference>
<dbReference type="SUPFAM" id="SSF56059">
    <property type="entry name" value="Glutathione synthetase ATP-binding domain-like"/>
    <property type="match status" value="1"/>
</dbReference>
<protein>
    <recommendedName>
        <fullName evidence="2">phosphoribosylamine--glycine ligase</fullName>
        <ecNumber evidence="2">6.3.4.13</ecNumber>
    </recommendedName>
</protein>
<comment type="caution">
    <text evidence="9">The sequence shown here is derived from an EMBL/GenBank/DDBJ whole genome shotgun (WGS) entry which is preliminary data.</text>
</comment>
<dbReference type="InterPro" id="IPR020562">
    <property type="entry name" value="PRibGlycinamide_synth_N"/>
</dbReference>
<dbReference type="SMART" id="SM01209">
    <property type="entry name" value="GARS_A"/>
    <property type="match status" value="1"/>
</dbReference>
<dbReference type="Pfam" id="PF02844">
    <property type="entry name" value="GARS_N"/>
    <property type="match status" value="1"/>
</dbReference>
<dbReference type="PANTHER" id="PTHR43472">
    <property type="entry name" value="PHOSPHORIBOSYLAMINE--GLYCINE LIGASE"/>
    <property type="match status" value="1"/>
</dbReference>
<keyword evidence="3" id="KW-0436">Ligase</keyword>
<name>A0A8H3IJ47_9LECA</name>
<dbReference type="Proteomes" id="UP000664203">
    <property type="component" value="Unassembled WGS sequence"/>
</dbReference>
<dbReference type="InterPro" id="IPR011761">
    <property type="entry name" value="ATP-grasp"/>
</dbReference>
<dbReference type="Gene3D" id="3.30.1490.20">
    <property type="entry name" value="ATP-grasp fold, A domain"/>
    <property type="match status" value="1"/>
</dbReference>
<dbReference type="Pfam" id="PF01071">
    <property type="entry name" value="GARS_A"/>
    <property type="match status" value="1"/>
</dbReference>
<dbReference type="EMBL" id="CAJPDR010000084">
    <property type="protein sequence ID" value="CAF9915549.1"/>
    <property type="molecule type" value="Genomic_DNA"/>
</dbReference>
<dbReference type="FunFam" id="3.30.1490.20:FF:000006">
    <property type="entry name" value="phosphoribosylamine--glycine ligase, chloroplastic-like"/>
    <property type="match status" value="1"/>
</dbReference>
<dbReference type="InterPro" id="IPR016185">
    <property type="entry name" value="PreATP-grasp_dom_sf"/>
</dbReference>
<evidence type="ECO:0000256" key="3">
    <source>
        <dbReference type="ARBA" id="ARBA00022598"/>
    </source>
</evidence>
<keyword evidence="6 7" id="KW-0067">ATP-binding</keyword>
<dbReference type="PANTHER" id="PTHR43472:SF1">
    <property type="entry name" value="PHOSPHORIBOSYLAMINE--GLYCINE LIGASE, CHLOROPLASTIC"/>
    <property type="match status" value="1"/>
</dbReference>
<keyword evidence="4 7" id="KW-0547">Nucleotide-binding</keyword>
<evidence type="ECO:0000313" key="9">
    <source>
        <dbReference type="EMBL" id="CAF9915549.1"/>
    </source>
</evidence>
<organism evidence="9 10">
    <name type="scientific">Alectoria fallacina</name>
    <dbReference type="NCBI Taxonomy" id="1903189"/>
    <lineage>
        <taxon>Eukaryota</taxon>
        <taxon>Fungi</taxon>
        <taxon>Dikarya</taxon>
        <taxon>Ascomycota</taxon>
        <taxon>Pezizomycotina</taxon>
        <taxon>Lecanoromycetes</taxon>
        <taxon>OSLEUM clade</taxon>
        <taxon>Lecanoromycetidae</taxon>
        <taxon>Lecanorales</taxon>
        <taxon>Lecanorineae</taxon>
        <taxon>Parmeliaceae</taxon>
        <taxon>Alectoria</taxon>
    </lineage>
</organism>
<proteinExistence type="predicted"/>
<dbReference type="EC" id="6.3.4.13" evidence="2"/>
<dbReference type="GO" id="GO:0004637">
    <property type="term" value="F:phosphoribosylamine-glycine ligase activity"/>
    <property type="evidence" value="ECO:0007669"/>
    <property type="project" value="UniProtKB-EC"/>
</dbReference>
<evidence type="ECO:0000313" key="10">
    <source>
        <dbReference type="Proteomes" id="UP000664203"/>
    </source>
</evidence>
<gene>
    <name evidence="9" type="ORF">ALECFALPRED_010242</name>
</gene>
<dbReference type="AlphaFoldDB" id="A0A8H3IJ47"/>
<feature type="domain" description="ATP-grasp" evidence="8">
    <location>
        <begin position="96"/>
        <end position="175"/>
    </location>
</feature>
<evidence type="ECO:0000256" key="5">
    <source>
        <dbReference type="ARBA" id="ARBA00022755"/>
    </source>
</evidence>
<dbReference type="SUPFAM" id="SSF52440">
    <property type="entry name" value="PreATP-grasp domain"/>
    <property type="match status" value="1"/>
</dbReference>
<dbReference type="InterPro" id="IPR020561">
    <property type="entry name" value="PRibGlycinamid_synth_ATP-grasp"/>
</dbReference>
<dbReference type="GO" id="GO:0005524">
    <property type="term" value="F:ATP binding"/>
    <property type="evidence" value="ECO:0007669"/>
    <property type="project" value="UniProtKB-UniRule"/>
</dbReference>
<sequence length="179" mass="19437">MLLVGSGGRESALVWKLAQSKLVQDNLVVPGNGGTARGLQKVQNISHVDPDDFPVLLALVREHGVNLVILGPEAPLLKYDVSGQRKLPLAWKTFSKNFLARHPIPTVQYQNFSDYDKARQYVDGVPYNIVMKVAGLAAGKGVILPSSKEEAYAGLKNIMLAKQFGSAGDEVVIEESGRR</sequence>
<evidence type="ECO:0000256" key="1">
    <source>
        <dbReference type="ARBA" id="ARBA00005174"/>
    </source>
</evidence>
<dbReference type="GO" id="GO:0046872">
    <property type="term" value="F:metal ion binding"/>
    <property type="evidence" value="ECO:0007669"/>
    <property type="project" value="InterPro"/>
</dbReference>
<dbReference type="OrthoDB" id="2018833at2759"/>
<accession>A0A8H3IJ47</accession>
<keyword evidence="10" id="KW-1185">Reference proteome</keyword>
<evidence type="ECO:0000256" key="2">
    <source>
        <dbReference type="ARBA" id="ARBA00013255"/>
    </source>
</evidence>
<dbReference type="InterPro" id="IPR000115">
    <property type="entry name" value="PRibGlycinamide_synth"/>
</dbReference>
<comment type="pathway">
    <text evidence="1">Purine metabolism; IMP biosynthesis via de novo pathway; N(1)-(5-phospho-D-ribosyl)glycinamide from 5-phospho-alpha-D-ribose 1-diphosphate: step 2/2.</text>
</comment>